<accession>A0A0G4PCG3</accession>
<protein>
    <submittedName>
        <fullName evidence="2">Str. FM013</fullName>
    </submittedName>
</protein>
<name>A0A0G4PCG3_PENC3</name>
<feature type="compositionally biased region" description="Basic and acidic residues" evidence="1">
    <location>
        <begin position="66"/>
        <end position="83"/>
    </location>
</feature>
<organism evidence="2 3">
    <name type="scientific">Penicillium camemberti (strain FM 013)</name>
    <dbReference type="NCBI Taxonomy" id="1429867"/>
    <lineage>
        <taxon>Eukaryota</taxon>
        <taxon>Fungi</taxon>
        <taxon>Dikarya</taxon>
        <taxon>Ascomycota</taxon>
        <taxon>Pezizomycotina</taxon>
        <taxon>Eurotiomycetes</taxon>
        <taxon>Eurotiomycetidae</taxon>
        <taxon>Eurotiales</taxon>
        <taxon>Aspergillaceae</taxon>
        <taxon>Penicillium</taxon>
    </lineage>
</organism>
<proteinExistence type="predicted"/>
<keyword evidence="3" id="KW-1185">Reference proteome</keyword>
<feature type="compositionally biased region" description="Acidic residues" evidence="1">
    <location>
        <begin position="47"/>
        <end position="65"/>
    </location>
</feature>
<gene>
    <name evidence="2" type="ORF">PCAMFM013_S011g000009</name>
</gene>
<reference evidence="2 3" key="1">
    <citation type="journal article" date="2014" name="Nat. Commun.">
        <title>Multiple recent horizontal transfers of a large genomic region in cheese making fungi.</title>
        <authorList>
            <person name="Cheeseman K."/>
            <person name="Ropars J."/>
            <person name="Renault P."/>
            <person name="Dupont J."/>
            <person name="Gouzy J."/>
            <person name="Branca A."/>
            <person name="Abraham A.L."/>
            <person name="Ceppi M."/>
            <person name="Conseiller E."/>
            <person name="Debuchy R."/>
            <person name="Malagnac F."/>
            <person name="Goarin A."/>
            <person name="Silar P."/>
            <person name="Lacoste S."/>
            <person name="Sallet E."/>
            <person name="Bensimon A."/>
            <person name="Giraud T."/>
            <person name="Brygoo Y."/>
        </authorList>
    </citation>
    <scope>NUCLEOTIDE SEQUENCE [LARGE SCALE GENOMIC DNA]</scope>
    <source>
        <strain evidence="3">FM 013</strain>
    </source>
</reference>
<evidence type="ECO:0000313" key="2">
    <source>
        <dbReference type="EMBL" id="CRL24015.1"/>
    </source>
</evidence>
<sequence length="183" mass="20185">MGIQRALPNSITPRYSDRLSEIFSSGSPEPSNICSPLNSTTGSVDVQSDDEGSDTSMDECSDEEDAHGQHTLEVESPVEHQHQNVEPPSPRYPTDSTSTMIECMAELDVRVQSVEDSLVSQNLWNSETHRKVVYLMDIIETMGKDMAALKEQVERAMAGIKKVERWDASTAHCSESGVAIIQD</sequence>
<feature type="region of interest" description="Disordered" evidence="1">
    <location>
        <begin position="1"/>
        <end position="95"/>
    </location>
</feature>
<feature type="compositionally biased region" description="Polar residues" evidence="1">
    <location>
        <begin position="22"/>
        <end position="46"/>
    </location>
</feature>
<dbReference type="Proteomes" id="UP000053732">
    <property type="component" value="Unassembled WGS sequence"/>
</dbReference>
<dbReference type="EMBL" id="HG793144">
    <property type="protein sequence ID" value="CRL24015.1"/>
    <property type="molecule type" value="Genomic_DNA"/>
</dbReference>
<evidence type="ECO:0000256" key="1">
    <source>
        <dbReference type="SAM" id="MobiDB-lite"/>
    </source>
</evidence>
<evidence type="ECO:0000313" key="3">
    <source>
        <dbReference type="Proteomes" id="UP000053732"/>
    </source>
</evidence>
<dbReference type="AlphaFoldDB" id="A0A0G4PCG3"/>